<sequence length="206" mass="23252">MPENSNPLSDLENEVAELSLALSQQTTSIGELKEVVGRLWKEVDASKIASQQDAVKIHDKIDQWIETNRLILESSQHLLKVIMVNSEETQKSGDSYRSVMKWGEEFSQRQSEYDKTMKQLGDTFSRLKSFHENLQATNEKLTKLNQKKSAGIFPIWRADSFVALGLCGALAIVICGCFLWVTPVLNRINNQLAASAARIQKLEQKQ</sequence>
<feature type="transmembrane region" description="Helical" evidence="1">
    <location>
        <begin position="161"/>
        <end position="181"/>
    </location>
</feature>
<protein>
    <submittedName>
        <fullName evidence="2">Uncharacterized protein</fullName>
    </submittedName>
</protein>
<keyword evidence="3" id="KW-1185">Reference proteome</keyword>
<proteinExistence type="predicted"/>
<geneLocation type="plasmid" evidence="2">
    <name>plasmid1</name>
</geneLocation>
<dbReference type="Proteomes" id="UP000217895">
    <property type="component" value="Plasmid Plasmid1 dna"/>
</dbReference>
<keyword evidence="1" id="KW-1133">Transmembrane helix</keyword>
<evidence type="ECO:0000313" key="3">
    <source>
        <dbReference type="Proteomes" id="UP000217895"/>
    </source>
</evidence>
<reference evidence="2 3" key="1">
    <citation type="submission" date="2017-06" db="EMBL/GenBank/DDBJ databases">
        <title>Genome sequencing of cyanobaciteial culture collection at National Institute for Environmental Studies (NIES).</title>
        <authorList>
            <person name="Hirose Y."/>
            <person name="Shimura Y."/>
            <person name="Fujisawa T."/>
            <person name="Nakamura Y."/>
            <person name="Kawachi M."/>
        </authorList>
    </citation>
    <scope>NUCLEOTIDE SEQUENCE [LARGE SCALE GENOMIC DNA]</scope>
    <source>
        <strain evidence="2 3">NIES-2135</strain>
        <plasmid evidence="3">Plasmid Plasmid1 dna</plasmid>
    </source>
</reference>
<accession>A0A1Z4JR93</accession>
<evidence type="ECO:0000256" key="1">
    <source>
        <dbReference type="SAM" id="Phobius"/>
    </source>
</evidence>
<name>A0A1Z4JR93_LEPBY</name>
<keyword evidence="1" id="KW-0812">Transmembrane</keyword>
<keyword evidence="2" id="KW-0614">Plasmid</keyword>
<keyword evidence="1" id="KW-0472">Membrane</keyword>
<organism evidence="2 3">
    <name type="scientific">Leptolyngbya boryana NIES-2135</name>
    <dbReference type="NCBI Taxonomy" id="1973484"/>
    <lineage>
        <taxon>Bacteria</taxon>
        <taxon>Bacillati</taxon>
        <taxon>Cyanobacteriota</taxon>
        <taxon>Cyanophyceae</taxon>
        <taxon>Leptolyngbyales</taxon>
        <taxon>Leptolyngbyaceae</taxon>
        <taxon>Leptolyngbya group</taxon>
        <taxon>Leptolyngbya</taxon>
    </lineage>
</organism>
<dbReference type="AlphaFoldDB" id="A0A1Z4JR93"/>
<gene>
    <name evidence="2" type="ORF">NIES2135_61070</name>
</gene>
<dbReference type="EMBL" id="AP018204">
    <property type="protein sequence ID" value="BAY59230.1"/>
    <property type="molecule type" value="Genomic_DNA"/>
</dbReference>
<evidence type="ECO:0000313" key="2">
    <source>
        <dbReference type="EMBL" id="BAY59230.1"/>
    </source>
</evidence>